<dbReference type="Proteomes" id="UP000015530">
    <property type="component" value="Unassembled WGS sequence"/>
</dbReference>
<evidence type="ECO:0000256" key="1">
    <source>
        <dbReference type="ARBA" id="ARBA00004141"/>
    </source>
</evidence>
<evidence type="ECO:0000313" key="3">
    <source>
        <dbReference type="EMBL" id="EQB55429.1"/>
    </source>
</evidence>
<accession>T0KTI1</accession>
<feature type="transmembrane region" description="Helical" evidence="2">
    <location>
        <begin position="58"/>
        <end position="80"/>
    </location>
</feature>
<name>T0KTI1_COLGC</name>
<dbReference type="Pfam" id="PF07690">
    <property type="entry name" value="MFS_1"/>
    <property type="match status" value="2"/>
</dbReference>
<proteinExistence type="predicted"/>
<comment type="caution">
    <text evidence="3">The sequence shown here is derived from an EMBL/GenBank/DDBJ whole genome shotgun (WGS) entry which is preliminary data.</text>
</comment>
<dbReference type="Gene3D" id="1.20.1250.20">
    <property type="entry name" value="MFS general substrate transporter like domains"/>
    <property type="match status" value="1"/>
</dbReference>
<reference evidence="4" key="1">
    <citation type="journal article" date="2013" name="Mol. Plant Microbe Interact.">
        <title>Global aspects of pacC regulation of pathogenicity genes in Colletotrichum gloeosporioides as revealed by transcriptome analysis.</title>
        <authorList>
            <person name="Alkan N."/>
            <person name="Meng X."/>
            <person name="Friedlander G."/>
            <person name="Reuveni E."/>
            <person name="Sukno S."/>
            <person name="Sherman A."/>
            <person name="Thon M."/>
            <person name="Fluhr R."/>
            <person name="Prusky D."/>
        </authorList>
    </citation>
    <scope>NUCLEOTIDE SEQUENCE [LARGE SCALE GENOMIC DNA]</scope>
    <source>
        <strain evidence="4">Cg-14</strain>
    </source>
</reference>
<feature type="transmembrane region" description="Helical" evidence="2">
    <location>
        <begin position="446"/>
        <end position="469"/>
    </location>
</feature>
<feature type="transmembrane region" description="Helical" evidence="2">
    <location>
        <begin position="86"/>
        <end position="105"/>
    </location>
</feature>
<feature type="transmembrane region" description="Helical" evidence="2">
    <location>
        <begin position="20"/>
        <end position="46"/>
    </location>
</feature>
<keyword evidence="2" id="KW-1133">Transmembrane helix</keyword>
<dbReference type="HOGENOM" id="CLU_033727_0_0_1"/>
<keyword evidence="2" id="KW-0472">Membrane</keyword>
<feature type="transmembrane region" description="Helical" evidence="2">
    <location>
        <begin position="245"/>
        <end position="263"/>
    </location>
</feature>
<dbReference type="eggNOG" id="ENOG502RXU0">
    <property type="taxonomic scope" value="Eukaryota"/>
</dbReference>
<evidence type="ECO:0000256" key="2">
    <source>
        <dbReference type="SAM" id="Phobius"/>
    </source>
</evidence>
<dbReference type="STRING" id="1237896.T0KTI1"/>
<organism evidence="3 4">
    <name type="scientific">Colletotrichum gloeosporioides (strain Cg-14)</name>
    <name type="common">Anthracnose fungus</name>
    <name type="synonym">Glomerella cingulata</name>
    <dbReference type="NCBI Taxonomy" id="1237896"/>
    <lineage>
        <taxon>Eukaryota</taxon>
        <taxon>Fungi</taxon>
        <taxon>Dikarya</taxon>
        <taxon>Ascomycota</taxon>
        <taxon>Pezizomycotina</taxon>
        <taxon>Sordariomycetes</taxon>
        <taxon>Hypocreomycetidae</taxon>
        <taxon>Glomerellales</taxon>
        <taxon>Glomerellaceae</taxon>
        <taxon>Colletotrichum</taxon>
        <taxon>Colletotrichum gloeosporioides species complex</taxon>
    </lineage>
</organism>
<feature type="transmembrane region" description="Helical" evidence="2">
    <location>
        <begin position="331"/>
        <end position="355"/>
    </location>
</feature>
<feature type="transmembrane region" description="Helical" evidence="2">
    <location>
        <begin position="550"/>
        <end position="570"/>
    </location>
</feature>
<dbReference type="EMBL" id="AMYD01000937">
    <property type="protein sequence ID" value="EQB55429.1"/>
    <property type="molecule type" value="Genomic_DNA"/>
</dbReference>
<feature type="transmembrane region" description="Helical" evidence="2">
    <location>
        <begin position="524"/>
        <end position="544"/>
    </location>
</feature>
<dbReference type="AlphaFoldDB" id="T0KTI1"/>
<dbReference type="GO" id="GO:0022857">
    <property type="term" value="F:transmembrane transporter activity"/>
    <property type="evidence" value="ECO:0007669"/>
    <property type="project" value="InterPro"/>
</dbReference>
<dbReference type="InterPro" id="IPR011701">
    <property type="entry name" value="MFS"/>
</dbReference>
<dbReference type="OrthoDB" id="18110at2759"/>
<feature type="transmembrane region" description="Helical" evidence="2">
    <location>
        <begin position="203"/>
        <end position="225"/>
    </location>
</feature>
<sequence length="580" mass="61581">MAVLSRYLPFSEATTTLQAVTYLLGISLFSISFLVFLNSSISFVITDLIGVKDGVGDIVGTLGFVDELVALVACPVWGLVSDRLGVRWVAVIGYAIIGAALMLFVQARNIYPQLLLARIFFALGATAAATMVTAILPSLTDDNDESDSSANVAKPVNNPRHSIAMSLESDMTITPARYRIGGNGQAVTGNDLEEAKAGKPSALAGYVGLFTGCGALVALSLFLPLPARFGEVDGVTPSKAVEDSFYVVGIVAFVVAIFVFFGLRNLKGEEGKGWNVLLGLKANTSSEDDSNEDGSDHPHRPKVLPYFRLLRDSITLGFTDSQIALGYLGGFVARASTVAISLFLPLYINTFFIGNGFCHGSPNDPNPELKKECRAAYLLASILSGVAQLLGLFAAPVFGYLNRRRGRFNIPIIIATTFGIVGYIAFPQLPSPEYKDVDGRGGSPVVFLIVILIGVSQIGAIVCSLGSLGRGVLTADIPKSQQIDTVEDSAEAMETPTEAAPLLQHNASVDAVSRVRLKGSIAGMYSWFGGAAILLLTKLGGFMFDAVSNGAPFYMMASFNAILLLASLGIDAARLYRDRQ</sequence>
<dbReference type="OMA" id="IPLFVNH"/>
<dbReference type="PANTHER" id="PTHR23524">
    <property type="entry name" value="TRANSPORTER, PUTATIVE (AFU_ORTHOLOGUE AFUA_8G04850)-RELATED"/>
    <property type="match status" value="1"/>
</dbReference>
<gene>
    <name evidence="3" type="ORF">CGLO_04650</name>
</gene>
<dbReference type="PANTHER" id="PTHR23524:SF1">
    <property type="entry name" value="MRH DOMAIN-CONTAINING PROTEIN-RELATED"/>
    <property type="match status" value="1"/>
</dbReference>
<evidence type="ECO:0000313" key="4">
    <source>
        <dbReference type="Proteomes" id="UP000015530"/>
    </source>
</evidence>
<protein>
    <submittedName>
        <fullName evidence="3">Major facilitator superfamily transporter</fullName>
    </submittedName>
</protein>
<comment type="subcellular location">
    <subcellularLocation>
        <location evidence="1">Membrane</location>
        <topology evidence="1">Multi-pass membrane protein</topology>
    </subcellularLocation>
</comment>
<dbReference type="GO" id="GO:0016020">
    <property type="term" value="C:membrane"/>
    <property type="evidence" value="ECO:0007669"/>
    <property type="project" value="UniProtKB-SubCell"/>
</dbReference>
<feature type="transmembrane region" description="Helical" evidence="2">
    <location>
        <begin position="375"/>
        <end position="401"/>
    </location>
</feature>
<keyword evidence="2" id="KW-0812">Transmembrane</keyword>
<dbReference type="SUPFAM" id="SSF103473">
    <property type="entry name" value="MFS general substrate transporter"/>
    <property type="match status" value="2"/>
</dbReference>
<feature type="transmembrane region" description="Helical" evidence="2">
    <location>
        <begin position="408"/>
        <end position="426"/>
    </location>
</feature>
<dbReference type="InterPro" id="IPR036259">
    <property type="entry name" value="MFS_trans_sf"/>
</dbReference>